<dbReference type="PRINTS" id="PR00259">
    <property type="entry name" value="TMFOUR"/>
</dbReference>
<reference evidence="25" key="2">
    <citation type="submission" date="2025-08" db="UniProtKB">
        <authorList>
            <consortium name="Ensembl"/>
        </authorList>
    </citation>
    <scope>IDENTIFICATION</scope>
</reference>
<evidence type="ECO:0000256" key="5">
    <source>
        <dbReference type="ARBA" id="ARBA00004550"/>
    </source>
</evidence>
<evidence type="ECO:0000256" key="1">
    <source>
        <dbReference type="ARBA" id="ARBA00004107"/>
    </source>
</evidence>
<dbReference type="OMA" id="RSWDIMQ"/>
<evidence type="ECO:0000256" key="16">
    <source>
        <dbReference type="ARBA" id="ARBA00023136"/>
    </source>
</evidence>
<sequence>SREPESGTMAVEGGMKCVKFLLFFFNFIFWVCGLALIVIGIMVQVGLHQTLRIKDASALGAPIVIIVVGVVIFFIAFFGCCGAWKESNCMVTTFAVLLTLIIIVEIAAAIAGYVFKDKAKTILTDGFHDMIQKYNSSQDAMKAMDGIQEDFKCCGAMNATDWDSVIGGNSVPDSCCKNVTKSCGKGALTTDRIYKDGCVNIIEKWVKKNLLIAGRVGRSVTLREVLGVIFACLLMKSIRSGYEVM</sequence>
<comment type="subunit">
    <text evidence="22">Interacts with TIMP1 and ITGB1 and recruits TIMP1 to ITGB1. Interacts with CD9. Identified in a complex with CD9 and ITGB3. Interacts with PMEL. Interacts with KDR/VEGFR2; identified in a complex with ITGB1 and KDR/VEGFR2 and is required to recruit KDR to ITGB1 complexes. Interacts with SYT7.</text>
</comment>
<dbReference type="PANTHER" id="PTHR19282:SF456">
    <property type="entry name" value="CD63 MOLECULE"/>
    <property type="match status" value="1"/>
</dbReference>
<keyword evidence="10" id="KW-1003">Cell membrane</keyword>
<dbReference type="Bgee" id="ENSLOCG00000004424">
    <property type="expression patterns" value="Expressed in mesonephros and 13 other cell types or tissues"/>
</dbReference>
<keyword evidence="20" id="KW-0449">Lipoprotein</keyword>
<comment type="subcellular location">
    <subcellularLocation>
        <location evidence="7">Cell membrane</location>
        <topology evidence="7">Multi-pass membrane protein</topology>
    </subcellularLocation>
    <subcellularLocation>
        <location evidence="4">Cell surface</location>
    </subcellularLocation>
    <subcellularLocation>
        <location evidence="6">Endosome</location>
        <location evidence="6">Multivesicular body</location>
    </subcellularLocation>
    <subcellularLocation>
        <location evidence="1">Late endosome membrane</location>
        <topology evidence="1">Multi-pass membrane protein</topology>
    </subcellularLocation>
    <subcellularLocation>
        <location evidence="2">Lysosome membrane</location>
        <topology evidence="2">Multi-pass membrane protein</topology>
    </subcellularLocation>
    <subcellularLocation>
        <location evidence="3">Melanosome</location>
    </subcellularLocation>
    <subcellularLocation>
        <location evidence="24">Membrane</location>
        <topology evidence="24">Multi-pass membrane protein</topology>
    </subcellularLocation>
    <subcellularLocation>
        <location evidence="5">Secreted</location>
        <location evidence="5">Extracellular exosome</location>
    </subcellularLocation>
</comment>
<keyword evidence="18" id="KW-0325">Glycoprotein</keyword>
<dbReference type="HOGENOM" id="CLU_055524_6_1_1"/>
<evidence type="ECO:0000256" key="21">
    <source>
        <dbReference type="ARBA" id="ARBA00043922"/>
    </source>
</evidence>
<organism evidence="25 26">
    <name type="scientific">Lepisosteus oculatus</name>
    <name type="common">Spotted gar</name>
    <dbReference type="NCBI Taxonomy" id="7918"/>
    <lineage>
        <taxon>Eukaryota</taxon>
        <taxon>Metazoa</taxon>
        <taxon>Chordata</taxon>
        <taxon>Craniata</taxon>
        <taxon>Vertebrata</taxon>
        <taxon>Euteleostomi</taxon>
        <taxon>Actinopterygii</taxon>
        <taxon>Neopterygii</taxon>
        <taxon>Holostei</taxon>
        <taxon>Semionotiformes</taxon>
        <taxon>Lepisosteidae</taxon>
        <taxon>Lepisosteus</taxon>
    </lineage>
</organism>
<dbReference type="GO" id="GO:0031902">
    <property type="term" value="C:late endosome membrane"/>
    <property type="evidence" value="ECO:0007669"/>
    <property type="project" value="UniProtKB-SubCell"/>
</dbReference>
<dbReference type="GO" id="GO:0035188">
    <property type="term" value="P:hatching"/>
    <property type="evidence" value="ECO:0007669"/>
    <property type="project" value="Ensembl"/>
</dbReference>
<evidence type="ECO:0000313" key="26">
    <source>
        <dbReference type="Proteomes" id="UP000018468"/>
    </source>
</evidence>
<keyword evidence="19" id="KW-0458">Lysosome</keyword>
<keyword evidence="9" id="KW-0813">Transport</keyword>
<keyword evidence="23" id="KW-1015">Disulfide bond</keyword>
<evidence type="ECO:0000256" key="23">
    <source>
        <dbReference type="PIRSR" id="PIRSR002419-1"/>
    </source>
</evidence>
<keyword evidence="17" id="KW-0564">Palmitate</keyword>
<dbReference type="GO" id="GO:0005576">
    <property type="term" value="C:extracellular region"/>
    <property type="evidence" value="ECO:0007669"/>
    <property type="project" value="UniProtKB-SubCell"/>
</dbReference>
<evidence type="ECO:0000256" key="15">
    <source>
        <dbReference type="ARBA" id="ARBA00022989"/>
    </source>
</evidence>
<dbReference type="GO" id="GO:0005886">
    <property type="term" value="C:plasma membrane"/>
    <property type="evidence" value="ECO:0000318"/>
    <property type="project" value="GO_Central"/>
</dbReference>
<evidence type="ECO:0000256" key="19">
    <source>
        <dbReference type="ARBA" id="ARBA00023228"/>
    </source>
</evidence>
<feature type="transmembrane region" description="Helical" evidence="24">
    <location>
        <begin position="91"/>
        <end position="115"/>
    </location>
</feature>
<dbReference type="InterPro" id="IPR018499">
    <property type="entry name" value="Tetraspanin/Peripherin"/>
</dbReference>
<evidence type="ECO:0000256" key="4">
    <source>
        <dbReference type="ARBA" id="ARBA00004241"/>
    </source>
</evidence>
<dbReference type="PANTHER" id="PTHR19282">
    <property type="entry name" value="TETRASPANIN"/>
    <property type="match status" value="1"/>
</dbReference>
<dbReference type="FunFam" id="1.10.1450.10:FF:000019">
    <property type="entry name" value="Tetraspanin"/>
    <property type="match status" value="1"/>
</dbReference>
<feature type="transmembrane region" description="Helical" evidence="24">
    <location>
        <begin position="59"/>
        <end position="85"/>
    </location>
</feature>
<dbReference type="InterPro" id="IPR000301">
    <property type="entry name" value="Tetraspanin_animals"/>
</dbReference>
<dbReference type="EMBL" id="AHAT01018675">
    <property type="status" value="NOT_ANNOTATED_CDS"/>
    <property type="molecule type" value="Genomic_DNA"/>
</dbReference>
<dbReference type="InterPro" id="IPR008952">
    <property type="entry name" value="Tetraspanin_EC2_sf"/>
</dbReference>
<dbReference type="Gene3D" id="1.10.1450.10">
    <property type="entry name" value="Tetraspanin"/>
    <property type="match status" value="1"/>
</dbReference>
<evidence type="ECO:0000256" key="8">
    <source>
        <dbReference type="ARBA" id="ARBA00006840"/>
    </source>
</evidence>
<comment type="caution">
    <text evidence="24">Lacks conserved residue(s) required for the propagation of feature annotation.</text>
</comment>
<dbReference type="PIRSF" id="PIRSF002419">
    <property type="entry name" value="Tetraspanin"/>
    <property type="match status" value="1"/>
</dbReference>
<evidence type="ECO:0000256" key="13">
    <source>
        <dbReference type="ARBA" id="ARBA00022753"/>
    </source>
</evidence>
<dbReference type="SUPFAM" id="SSF48652">
    <property type="entry name" value="Tetraspanin"/>
    <property type="match status" value="1"/>
</dbReference>
<keyword evidence="11" id="KW-0964">Secreted</keyword>
<dbReference type="GeneTree" id="ENSGT00940000156832"/>
<dbReference type="FunCoup" id="W5MA76">
    <property type="interactions" value="193"/>
</dbReference>
<evidence type="ECO:0000313" key="25">
    <source>
        <dbReference type="Ensembl" id="ENSLOCP00000005285.1"/>
    </source>
</evidence>
<comment type="function">
    <text evidence="21">Functions as a cell surface receptor for TIMP1 and plays a role in the activation of cellular signaling cascades. Plays a role in the activation of ITGB1 and integrin signaling, leading to the activation of AKT, FAK/PTK2 and MAP kinases. Promotes cell survival, reorganization of the actin cytoskeleton, cell adhesion, spreading and migration, via its role in the activation of AKT and FAK/PTK2. Plays a role in VEGFA signaling via its role in regulating the internalization of KDR/VEGFR2. Plays a role in intracellular vesicular transport processes, and is required for normal trafficking of the PMEL luminal domain that is essential for the development and maturation of melanocytes. Plays a role in the adhesion of leukocytes onto endothelial cells via its role in the regulation of SELP trafficking. May play a role in mast cell degranulation in response to Ms4a2/FceRI stimulation, but not in mast cell degranulation in response to other stimuli.</text>
</comment>
<evidence type="ECO:0000256" key="6">
    <source>
        <dbReference type="ARBA" id="ARBA00004559"/>
    </source>
</evidence>
<dbReference type="PROSITE" id="PS00421">
    <property type="entry name" value="TM4_1"/>
    <property type="match status" value="1"/>
</dbReference>
<dbReference type="STRING" id="7918.ENSLOCP00000005285"/>
<evidence type="ECO:0000256" key="3">
    <source>
        <dbReference type="ARBA" id="ARBA00004223"/>
    </source>
</evidence>
<evidence type="ECO:0000256" key="18">
    <source>
        <dbReference type="ARBA" id="ARBA00023180"/>
    </source>
</evidence>
<dbReference type="Ensembl" id="ENSLOCT00000005293.1">
    <property type="protein sequence ID" value="ENSLOCP00000005285.1"/>
    <property type="gene ID" value="ENSLOCG00000004424.1"/>
</dbReference>
<evidence type="ECO:0000256" key="24">
    <source>
        <dbReference type="RuleBase" id="RU361218"/>
    </source>
</evidence>
<evidence type="ECO:0000256" key="7">
    <source>
        <dbReference type="ARBA" id="ARBA00004651"/>
    </source>
</evidence>
<keyword evidence="12 24" id="KW-0812">Transmembrane</keyword>
<dbReference type="GO" id="GO:0005771">
    <property type="term" value="C:multivesicular body"/>
    <property type="evidence" value="ECO:0007669"/>
    <property type="project" value="UniProtKB-SubCell"/>
</dbReference>
<evidence type="ECO:0000256" key="12">
    <source>
        <dbReference type="ARBA" id="ARBA00022692"/>
    </source>
</evidence>
<dbReference type="GO" id="GO:1900746">
    <property type="term" value="P:regulation of vascular endothelial growth factor signaling pathway"/>
    <property type="evidence" value="ECO:0000318"/>
    <property type="project" value="GO_Central"/>
</dbReference>
<keyword evidence="15 24" id="KW-1133">Transmembrane helix</keyword>
<feature type="transmembrane region" description="Helical" evidence="24">
    <location>
        <begin position="20"/>
        <end position="47"/>
    </location>
</feature>
<dbReference type="InParanoid" id="W5MA76"/>
<dbReference type="GO" id="GO:0030154">
    <property type="term" value="P:cell differentiation"/>
    <property type="evidence" value="ECO:0007669"/>
    <property type="project" value="UniProtKB-ARBA"/>
</dbReference>
<dbReference type="GO" id="GO:0042470">
    <property type="term" value="C:melanosome"/>
    <property type="evidence" value="ECO:0007669"/>
    <property type="project" value="UniProtKB-SubCell"/>
</dbReference>
<dbReference type="GO" id="GO:0009986">
    <property type="term" value="C:cell surface"/>
    <property type="evidence" value="ECO:0007669"/>
    <property type="project" value="UniProtKB-SubCell"/>
</dbReference>
<evidence type="ECO:0000256" key="11">
    <source>
        <dbReference type="ARBA" id="ARBA00022525"/>
    </source>
</evidence>
<protein>
    <recommendedName>
        <fullName evidence="24">Tetraspanin</fullName>
    </recommendedName>
</protein>
<feature type="disulfide bond" evidence="23">
    <location>
        <begin position="154"/>
        <end position="175"/>
    </location>
</feature>
<evidence type="ECO:0000256" key="9">
    <source>
        <dbReference type="ARBA" id="ARBA00022448"/>
    </source>
</evidence>
<dbReference type="GO" id="GO:0015031">
    <property type="term" value="P:protein transport"/>
    <property type="evidence" value="ECO:0007669"/>
    <property type="project" value="UniProtKB-KW"/>
</dbReference>
<keyword evidence="14" id="KW-0653">Protein transport</keyword>
<keyword evidence="13" id="KW-0967">Endosome</keyword>
<keyword evidence="26" id="KW-1185">Reference proteome</keyword>
<keyword evidence="16 24" id="KW-0472">Membrane</keyword>
<dbReference type="eggNOG" id="KOG3882">
    <property type="taxonomic scope" value="Eukaryota"/>
</dbReference>
<dbReference type="AlphaFoldDB" id="W5MA76"/>
<evidence type="ECO:0000256" key="22">
    <source>
        <dbReference type="ARBA" id="ARBA00046382"/>
    </source>
</evidence>
<evidence type="ECO:0000256" key="2">
    <source>
        <dbReference type="ARBA" id="ARBA00004155"/>
    </source>
</evidence>
<dbReference type="EMBL" id="AHAT01018676">
    <property type="status" value="NOT_ANNOTATED_CDS"/>
    <property type="molecule type" value="Genomic_DNA"/>
</dbReference>
<dbReference type="InterPro" id="IPR018503">
    <property type="entry name" value="Tetraspanin_CS"/>
</dbReference>
<accession>W5MA76</accession>
<comment type="similarity">
    <text evidence="8 24">Belongs to the tetraspanin (TM4SF) family.</text>
</comment>
<reference evidence="26" key="1">
    <citation type="submission" date="2011-12" db="EMBL/GenBank/DDBJ databases">
        <title>The Draft Genome of Lepisosteus oculatus.</title>
        <authorList>
            <consortium name="The Broad Institute Genome Assembly &amp; Analysis Group"/>
            <consortium name="Computational R&amp;D Group"/>
            <consortium name="and Sequencing Platform"/>
            <person name="Di Palma F."/>
            <person name="Alfoldi J."/>
            <person name="Johnson J."/>
            <person name="Berlin A."/>
            <person name="Gnerre S."/>
            <person name="Jaffe D."/>
            <person name="MacCallum I."/>
            <person name="Young S."/>
            <person name="Walker B.J."/>
            <person name="Lander E.S."/>
            <person name="Lindblad-Toh K."/>
        </authorList>
    </citation>
    <scope>NUCLEOTIDE SEQUENCE [LARGE SCALE GENOMIC DNA]</scope>
</reference>
<reference evidence="25" key="3">
    <citation type="submission" date="2025-09" db="UniProtKB">
        <authorList>
            <consortium name="Ensembl"/>
        </authorList>
    </citation>
    <scope>IDENTIFICATION</scope>
</reference>
<evidence type="ECO:0000256" key="10">
    <source>
        <dbReference type="ARBA" id="ARBA00022475"/>
    </source>
</evidence>
<name>W5MA76_LEPOC</name>
<proteinExistence type="inferred from homology"/>
<dbReference type="EMBL" id="AHAT01018677">
    <property type="status" value="NOT_ANNOTATED_CDS"/>
    <property type="molecule type" value="Genomic_DNA"/>
</dbReference>
<evidence type="ECO:0000256" key="17">
    <source>
        <dbReference type="ARBA" id="ARBA00023139"/>
    </source>
</evidence>
<dbReference type="GO" id="GO:0005765">
    <property type="term" value="C:lysosomal membrane"/>
    <property type="evidence" value="ECO:0007669"/>
    <property type="project" value="UniProtKB-SubCell"/>
</dbReference>
<dbReference type="Pfam" id="PF00335">
    <property type="entry name" value="Tetraspanin"/>
    <property type="match status" value="1"/>
</dbReference>
<evidence type="ECO:0000256" key="20">
    <source>
        <dbReference type="ARBA" id="ARBA00023288"/>
    </source>
</evidence>
<evidence type="ECO:0000256" key="14">
    <source>
        <dbReference type="ARBA" id="ARBA00022927"/>
    </source>
</evidence>
<dbReference type="Proteomes" id="UP000018468">
    <property type="component" value="Linkage group LG4"/>
</dbReference>